<dbReference type="Gramene" id="Kaladp0074s0015.1.v1.1">
    <property type="protein sequence ID" value="Kaladp0074s0015.1.v1.1.CDS.1"/>
    <property type="gene ID" value="Kaladp0074s0015.v1.1"/>
</dbReference>
<dbReference type="AlphaFoldDB" id="A0A7N0UMB5"/>
<keyword evidence="4 9" id="KW-0805">Transcription regulation</keyword>
<comment type="subcellular location">
    <subcellularLocation>
        <location evidence="8 9">Nucleus</location>
    </subcellularLocation>
</comment>
<accession>A0A7N0UMB5</accession>
<keyword evidence="3 9" id="KW-0862">Zinc</keyword>
<evidence type="ECO:0000256" key="10">
    <source>
        <dbReference type="SAM" id="MobiDB-lite"/>
    </source>
</evidence>
<keyword evidence="6 9" id="KW-0804">Transcription</keyword>
<evidence type="ECO:0000256" key="7">
    <source>
        <dbReference type="ARBA" id="ARBA00023242"/>
    </source>
</evidence>
<evidence type="ECO:0000256" key="2">
    <source>
        <dbReference type="ARBA" id="ARBA00022771"/>
    </source>
</evidence>
<keyword evidence="7 8" id="KW-0539">Nucleus</keyword>
<evidence type="ECO:0000313" key="13">
    <source>
        <dbReference type="Proteomes" id="UP000594263"/>
    </source>
</evidence>
<dbReference type="EnsemblPlants" id="Kaladp0074s0015.1.v1.1">
    <property type="protein sequence ID" value="Kaladp0074s0015.1.v1.1.CDS.1"/>
    <property type="gene ID" value="Kaladp0074s0015.v1.1"/>
</dbReference>
<evidence type="ECO:0000313" key="12">
    <source>
        <dbReference type="EnsemblPlants" id="Kaladp0074s0015.1.v1.1.CDS.1"/>
    </source>
</evidence>
<dbReference type="PANTHER" id="PTHR31992:SF111">
    <property type="entry name" value="DOF ZINC FINGER PROTEIN DOF3.5"/>
    <property type="match status" value="1"/>
</dbReference>
<dbReference type="Pfam" id="PF02701">
    <property type="entry name" value="Zn_ribbon_Dof"/>
    <property type="match status" value="1"/>
</dbReference>
<dbReference type="GO" id="GO:0005634">
    <property type="term" value="C:nucleus"/>
    <property type="evidence" value="ECO:0007669"/>
    <property type="project" value="UniProtKB-SubCell"/>
</dbReference>
<evidence type="ECO:0000256" key="4">
    <source>
        <dbReference type="ARBA" id="ARBA00023015"/>
    </source>
</evidence>
<reference evidence="12" key="1">
    <citation type="submission" date="2021-01" db="UniProtKB">
        <authorList>
            <consortium name="EnsemblPlants"/>
        </authorList>
    </citation>
    <scope>IDENTIFICATION</scope>
</reference>
<evidence type="ECO:0000256" key="9">
    <source>
        <dbReference type="RuleBase" id="RU369094"/>
    </source>
</evidence>
<dbReference type="PROSITE" id="PS50884">
    <property type="entry name" value="ZF_DOF_2"/>
    <property type="match status" value="1"/>
</dbReference>
<feature type="domain" description="Dof-type" evidence="11">
    <location>
        <begin position="11"/>
        <end position="65"/>
    </location>
</feature>
<feature type="compositionally biased region" description="Low complexity" evidence="10">
    <location>
        <begin position="88"/>
        <end position="97"/>
    </location>
</feature>
<protein>
    <recommendedName>
        <fullName evidence="9">Dof zinc finger protein</fullName>
    </recommendedName>
</protein>
<evidence type="ECO:0000256" key="3">
    <source>
        <dbReference type="ARBA" id="ARBA00022833"/>
    </source>
</evidence>
<evidence type="ECO:0000256" key="6">
    <source>
        <dbReference type="ARBA" id="ARBA00023163"/>
    </source>
</evidence>
<dbReference type="GO" id="GO:0008270">
    <property type="term" value="F:zinc ion binding"/>
    <property type="evidence" value="ECO:0007669"/>
    <property type="project" value="UniProtKB-KW"/>
</dbReference>
<feature type="compositionally biased region" description="Basic residues" evidence="10">
    <location>
        <begin position="61"/>
        <end position="80"/>
    </location>
</feature>
<comment type="function">
    <text evidence="9">Transcription factor that binds specifically to a 5'-AA[AG]G-3' consensus core sequence.</text>
</comment>
<evidence type="ECO:0000256" key="5">
    <source>
        <dbReference type="ARBA" id="ARBA00023125"/>
    </source>
</evidence>
<evidence type="ECO:0000256" key="8">
    <source>
        <dbReference type="PROSITE-ProRule" id="PRU00071"/>
    </source>
</evidence>
<dbReference type="Proteomes" id="UP000594263">
    <property type="component" value="Unplaced"/>
</dbReference>
<dbReference type="GO" id="GO:0003677">
    <property type="term" value="F:DNA binding"/>
    <property type="evidence" value="ECO:0007669"/>
    <property type="project" value="UniProtKB-UniRule"/>
</dbReference>
<evidence type="ECO:0000259" key="11">
    <source>
        <dbReference type="PROSITE" id="PS50884"/>
    </source>
</evidence>
<keyword evidence="5 8" id="KW-0238">DNA-binding</keyword>
<sequence>MERSEGVDVSPHCQRCGSTNTKFCYYNNYSLTQPRYFCKGCRRYWTKGGSLRNVPVGGGCRKTRRGRSTSASRYHHHHRSPSTANMGSTSLAASSFTDDSSSTGQAVDLAAVYANFLKQEPTQELEPANEVLTGPIGYQAMTTRCAEMGRIDSNRVVPFELPPLPNEEGLWFSQAADWFGSQLVGSNEPPSIDVFNQDSGDGDQLVASWSPFDFPI</sequence>
<evidence type="ECO:0000256" key="1">
    <source>
        <dbReference type="ARBA" id="ARBA00022723"/>
    </source>
</evidence>
<proteinExistence type="predicted"/>
<dbReference type="GO" id="GO:0003700">
    <property type="term" value="F:DNA-binding transcription factor activity"/>
    <property type="evidence" value="ECO:0007669"/>
    <property type="project" value="UniProtKB-UniRule"/>
</dbReference>
<name>A0A7N0UMB5_KALFE</name>
<organism evidence="12 13">
    <name type="scientific">Kalanchoe fedtschenkoi</name>
    <name type="common">Lavender scallops</name>
    <name type="synonym">South American air plant</name>
    <dbReference type="NCBI Taxonomy" id="63787"/>
    <lineage>
        <taxon>Eukaryota</taxon>
        <taxon>Viridiplantae</taxon>
        <taxon>Streptophyta</taxon>
        <taxon>Embryophyta</taxon>
        <taxon>Tracheophyta</taxon>
        <taxon>Spermatophyta</taxon>
        <taxon>Magnoliopsida</taxon>
        <taxon>eudicotyledons</taxon>
        <taxon>Gunneridae</taxon>
        <taxon>Pentapetalae</taxon>
        <taxon>Saxifragales</taxon>
        <taxon>Crassulaceae</taxon>
        <taxon>Kalanchoe</taxon>
    </lineage>
</organism>
<dbReference type="PROSITE" id="PS01361">
    <property type="entry name" value="ZF_DOF_1"/>
    <property type="match status" value="1"/>
</dbReference>
<keyword evidence="2 8" id="KW-0863">Zinc-finger</keyword>
<dbReference type="PANTHER" id="PTHR31992">
    <property type="entry name" value="DOF ZINC FINGER PROTEIN DOF1.4-RELATED"/>
    <property type="match status" value="1"/>
</dbReference>
<dbReference type="InterPro" id="IPR003851">
    <property type="entry name" value="Znf_Dof"/>
</dbReference>
<keyword evidence="1 9" id="KW-0479">Metal-binding</keyword>
<keyword evidence="13" id="KW-1185">Reference proteome</keyword>
<feature type="region of interest" description="Disordered" evidence="10">
    <location>
        <begin position="56"/>
        <end position="97"/>
    </location>
</feature>
<dbReference type="InterPro" id="IPR045174">
    <property type="entry name" value="Dof"/>
</dbReference>